<dbReference type="Pfam" id="PF13924">
    <property type="entry name" value="Lipocalin_5"/>
    <property type="match status" value="1"/>
</dbReference>
<name>A0A1Y6MKP8_9GAMM</name>
<sequence length="133" mass="15229">MKSIIGAWDLLSFKHTVIETGVESNIMGDNPCGRIIFTNDGFVSVFISKQGREKFNKDNENLYKTMMAYMGKYTLDGDKCNFYIDRTWNPDWMDIILQRQISFEGDTLVITTLPQIGIDGKLSTAKLTWNKSK</sequence>
<organism evidence="2 3">
    <name type="scientific">Photobacterium malacitanum</name>
    <dbReference type="NCBI Taxonomy" id="2204294"/>
    <lineage>
        <taxon>Bacteria</taxon>
        <taxon>Pseudomonadati</taxon>
        <taxon>Pseudomonadota</taxon>
        <taxon>Gammaproteobacteria</taxon>
        <taxon>Vibrionales</taxon>
        <taxon>Vibrionaceae</taxon>
        <taxon>Photobacterium</taxon>
    </lineage>
</organism>
<dbReference type="RefSeq" id="WP_087845360.1">
    <property type="nucleotide sequence ID" value="NZ_FYAK01000004.1"/>
</dbReference>
<evidence type="ECO:0000259" key="1">
    <source>
        <dbReference type="Pfam" id="PF13924"/>
    </source>
</evidence>
<dbReference type="EMBL" id="FYAK01000004">
    <property type="protein sequence ID" value="SMY36380.1"/>
    <property type="molecule type" value="Genomic_DNA"/>
</dbReference>
<keyword evidence="3" id="KW-1185">Reference proteome</keyword>
<protein>
    <recommendedName>
        <fullName evidence="1">Lipocalin-like domain-containing protein</fullName>
    </recommendedName>
</protein>
<dbReference type="Proteomes" id="UP000195963">
    <property type="component" value="Unassembled WGS sequence"/>
</dbReference>
<accession>A0A1Y6MKP8</accession>
<evidence type="ECO:0000313" key="2">
    <source>
        <dbReference type="EMBL" id="SMY36380.1"/>
    </source>
</evidence>
<dbReference type="AlphaFoldDB" id="A0A1Y6MKP8"/>
<dbReference type="InterPro" id="IPR024311">
    <property type="entry name" value="Lipocalin-like"/>
</dbReference>
<gene>
    <name evidence="2" type="ORF">PMAL9190_02354</name>
</gene>
<reference evidence="3" key="1">
    <citation type="submission" date="2017-06" db="EMBL/GenBank/DDBJ databases">
        <authorList>
            <person name="Rodrigo-Torres L."/>
            <person name="Arahal R.D."/>
            <person name="Lucena T."/>
        </authorList>
    </citation>
    <scope>NUCLEOTIDE SEQUENCE [LARGE SCALE GENOMIC DNA]</scope>
    <source>
        <strain evidence="3">CECT 9190</strain>
    </source>
</reference>
<proteinExistence type="predicted"/>
<feature type="domain" description="Lipocalin-like" evidence="1">
    <location>
        <begin position="5"/>
        <end position="131"/>
    </location>
</feature>
<evidence type="ECO:0000313" key="3">
    <source>
        <dbReference type="Proteomes" id="UP000195963"/>
    </source>
</evidence>